<evidence type="ECO:0000256" key="2">
    <source>
        <dbReference type="SAM" id="MobiDB-lite"/>
    </source>
</evidence>
<gene>
    <name evidence="3" type="ORF">BPAG_LOCUS8003</name>
</gene>
<protein>
    <submittedName>
        <fullName evidence="5">Angiomotin</fullName>
    </submittedName>
</protein>
<reference evidence="3 4" key="2">
    <citation type="submission" date="2018-11" db="EMBL/GenBank/DDBJ databases">
        <authorList>
            <consortium name="Pathogen Informatics"/>
        </authorList>
    </citation>
    <scope>NUCLEOTIDE SEQUENCE [LARGE SCALE GENOMIC DNA]</scope>
</reference>
<sequence>MRASWNQRYGEGQMIVLLSLTKGLYRTFLSPFPDDLTIVLFSCKKIFSSINQGTDGKVMDGERRELRSWSIEPRDRRVHAVSPMHLQEGRILNSLLHEAHNISTSSNKINAQQVDDTGIDAAEDTKLQQMINKYQSQVIQQQLSSRNNHELIKSFAASAVTAQQQMPPMSHSQPCLITINDQKNELVAESVSPVYHPSPPFDGSEHANLKAQLIANQNLVRALQDENSALKQQCDFLTLKASRLQQLEKAYETIEKEYENLTAQKERQDNLEKAARMKMEQQIARYASENEMLRTKIAELIRRIQAEDQSEQINKLNLLLSEIIPQNKELMTCKERQKMDIEALEVTLKDQRNHIQILEKALGNAQEKAWRREKEVEELTEKVERAESLQKAVEVCYFLIIILKSRKCFFSAYGFKVSPKFYNCCQKSMFDKRSREDEWNRERAQLEMENAQLKMQLAKESVSVGVKKGSSARNAESDELTKLKKILHAKEDVIAQLEKNVIELEAKFHEEMQRNKMAIATQSDTLSGKLKKMEEEKSEKDRKIAELTEEKERLSEKLEDERKSSESRTSLLEREIDRIRNTDDRRFREDMARMEQMRLKIADRRCFTTERSRNRCVHHGRTSSGTRAGLVHIHLRANSATALLPTDLHLSSPDALPTSADIPLDLSNDSAISAGTSTAVITATRPTSKALTTFPHSSSCQEEIFADQNCVSDAKEVYGTNLNGYKRPISIPPHYDLAFSGSEGLYSKISNRSTAKSDTIVGATITNEELCGKQISTEEIWDV</sequence>
<feature type="coiled-coil region" evidence="1">
    <location>
        <begin position="206"/>
        <end position="310"/>
    </location>
</feature>
<dbReference type="Proteomes" id="UP000278627">
    <property type="component" value="Unassembled WGS sequence"/>
</dbReference>
<reference evidence="5" key="1">
    <citation type="submission" date="2017-02" db="UniProtKB">
        <authorList>
            <consortium name="WormBaseParasite"/>
        </authorList>
    </citation>
    <scope>IDENTIFICATION</scope>
</reference>
<dbReference type="GO" id="GO:0005886">
    <property type="term" value="C:plasma membrane"/>
    <property type="evidence" value="ECO:0007669"/>
    <property type="project" value="TreeGrafter"/>
</dbReference>
<feature type="compositionally biased region" description="Basic and acidic residues" evidence="2">
    <location>
        <begin position="531"/>
        <end position="570"/>
    </location>
</feature>
<dbReference type="PANTHER" id="PTHR14826">
    <property type="entry name" value="ANGIOMOTIN"/>
    <property type="match status" value="1"/>
</dbReference>
<keyword evidence="4" id="KW-1185">Reference proteome</keyword>
<evidence type="ECO:0000256" key="1">
    <source>
        <dbReference type="SAM" id="Coils"/>
    </source>
</evidence>
<organism evidence="5">
    <name type="scientific">Brugia pahangi</name>
    <name type="common">Filarial nematode worm</name>
    <dbReference type="NCBI Taxonomy" id="6280"/>
    <lineage>
        <taxon>Eukaryota</taxon>
        <taxon>Metazoa</taxon>
        <taxon>Ecdysozoa</taxon>
        <taxon>Nematoda</taxon>
        <taxon>Chromadorea</taxon>
        <taxon>Rhabditida</taxon>
        <taxon>Spirurina</taxon>
        <taxon>Spiruromorpha</taxon>
        <taxon>Filarioidea</taxon>
        <taxon>Onchocercidae</taxon>
        <taxon>Brugia</taxon>
    </lineage>
</organism>
<dbReference type="STRING" id="6280.A0A0N4TII1"/>
<dbReference type="GO" id="GO:0030036">
    <property type="term" value="P:actin cytoskeleton organization"/>
    <property type="evidence" value="ECO:0007669"/>
    <property type="project" value="TreeGrafter"/>
</dbReference>
<name>A0A0N4TII1_BRUPA</name>
<proteinExistence type="predicted"/>
<dbReference type="GO" id="GO:0030334">
    <property type="term" value="P:regulation of cell migration"/>
    <property type="evidence" value="ECO:0007669"/>
    <property type="project" value="TreeGrafter"/>
</dbReference>
<keyword evidence="1" id="KW-0175">Coiled coil</keyword>
<evidence type="ECO:0000313" key="4">
    <source>
        <dbReference type="Proteomes" id="UP000278627"/>
    </source>
</evidence>
<dbReference type="PANTHER" id="PTHR14826:SF14">
    <property type="entry name" value="ANGIOMOTIN_C DOMAIN-CONTAINING PROTEIN"/>
    <property type="match status" value="1"/>
</dbReference>
<dbReference type="AlphaFoldDB" id="A0A0N4TII1"/>
<dbReference type="GO" id="GO:0005923">
    <property type="term" value="C:bicellular tight junction"/>
    <property type="evidence" value="ECO:0007669"/>
    <property type="project" value="TreeGrafter"/>
</dbReference>
<dbReference type="InterPro" id="IPR051747">
    <property type="entry name" value="Angiomotin-like"/>
</dbReference>
<accession>A0A0N4TII1</accession>
<dbReference type="EMBL" id="UZAD01013130">
    <property type="protein sequence ID" value="VDN89189.1"/>
    <property type="molecule type" value="Genomic_DNA"/>
</dbReference>
<dbReference type="WBParaSite" id="BPAG_0000804101-mRNA-1">
    <property type="protein sequence ID" value="BPAG_0000804101-mRNA-1"/>
    <property type="gene ID" value="BPAG_0000804101"/>
</dbReference>
<evidence type="ECO:0000313" key="5">
    <source>
        <dbReference type="WBParaSite" id="BPAG_0000804101-mRNA-1"/>
    </source>
</evidence>
<dbReference type="GO" id="GO:0031410">
    <property type="term" value="C:cytoplasmic vesicle"/>
    <property type="evidence" value="ECO:0007669"/>
    <property type="project" value="TreeGrafter"/>
</dbReference>
<evidence type="ECO:0000313" key="3">
    <source>
        <dbReference type="EMBL" id="VDN89189.1"/>
    </source>
</evidence>
<feature type="region of interest" description="Disordered" evidence="2">
    <location>
        <begin position="530"/>
        <end position="570"/>
    </location>
</feature>
<feature type="coiled-coil region" evidence="1">
    <location>
        <begin position="334"/>
        <end position="392"/>
    </location>
</feature>